<proteinExistence type="predicted"/>
<dbReference type="PANTHER" id="PTHR10773">
    <property type="entry name" value="DNA-DIRECTED RNA POLYMERASES I, II, AND III SUBUNIT RPABC2"/>
    <property type="match status" value="1"/>
</dbReference>
<sequence>DSFDQDYDDEDKVKNYEPPLVQRKTYVSGSNLKLVAARKLGVPCNEKCRLKCTSNITFDERRVIHGKYWEMGDLNRQREFIMRHICSINLKYRARLKSMRSLNYGYNIEVNNVTIKVCKTMFMATLGISSRAIFTTTKKMNDGILDVDKRGKHGNIGRKVDEATKDTIRTHIKSFPTVPSHYCRANNSIQFIEGSLNISMMYRLYIEMCKEQNTEFVC</sequence>
<dbReference type="OrthoDB" id="6630723at2759"/>
<keyword evidence="2" id="KW-1185">Reference proteome</keyword>
<organism evidence="1 2">
    <name type="scientific">Aphis glycines</name>
    <name type="common">Soybean aphid</name>
    <dbReference type="NCBI Taxonomy" id="307491"/>
    <lineage>
        <taxon>Eukaryota</taxon>
        <taxon>Metazoa</taxon>
        <taxon>Ecdysozoa</taxon>
        <taxon>Arthropoda</taxon>
        <taxon>Hexapoda</taxon>
        <taxon>Insecta</taxon>
        <taxon>Pterygota</taxon>
        <taxon>Neoptera</taxon>
        <taxon>Paraneoptera</taxon>
        <taxon>Hemiptera</taxon>
        <taxon>Sternorrhyncha</taxon>
        <taxon>Aphidomorpha</taxon>
        <taxon>Aphidoidea</taxon>
        <taxon>Aphididae</taxon>
        <taxon>Aphidini</taxon>
        <taxon>Aphis</taxon>
        <taxon>Aphis</taxon>
    </lineage>
</organism>
<protein>
    <submittedName>
        <fullName evidence="1">Uncharacterized protein</fullName>
    </submittedName>
</protein>
<evidence type="ECO:0000313" key="1">
    <source>
        <dbReference type="EMBL" id="KAE9522527.1"/>
    </source>
</evidence>
<dbReference type="AlphaFoldDB" id="A0A6G0SXZ3"/>
<comment type="caution">
    <text evidence="1">The sequence shown here is derived from an EMBL/GenBank/DDBJ whole genome shotgun (WGS) entry which is preliminary data.</text>
</comment>
<reference evidence="1 2" key="1">
    <citation type="submission" date="2019-08" db="EMBL/GenBank/DDBJ databases">
        <title>The genome of the soybean aphid Biotype 1, its phylome, world population structure and adaptation to the North American continent.</title>
        <authorList>
            <person name="Giordano R."/>
            <person name="Donthu R.K."/>
            <person name="Hernandez A.G."/>
            <person name="Wright C.L."/>
            <person name="Zimin A.V."/>
        </authorList>
    </citation>
    <scope>NUCLEOTIDE SEQUENCE [LARGE SCALE GENOMIC DNA]</scope>
    <source>
        <tissue evidence="1">Whole aphids</tissue>
    </source>
</reference>
<dbReference type="PANTHER" id="PTHR10773:SF19">
    <property type="match status" value="1"/>
</dbReference>
<dbReference type="Proteomes" id="UP000475862">
    <property type="component" value="Unassembled WGS sequence"/>
</dbReference>
<gene>
    <name evidence="1" type="ORF">AGLY_017074</name>
</gene>
<dbReference type="EMBL" id="VYZN01001095">
    <property type="protein sequence ID" value="KAE9522527.1"/>
    <property type="molecule type" value="Genomic_DNA"/>
</dbReference>
<feature type="non-terminal residue" evidence="1">
    <location>
        <position position="1"/>
    </location>
</feature>
<accession>A0A6G0SXZ3</accession>
<evidence type="ECO:0000313" key="2">
    <source>
        <dbReference type="Proteomes" id="UP000475862"/>
    </source>
</evidence>
<name>A0A6G0SXZ3_APHGL</name>